<feature type="domain" description="Integrase catalytic" evidence="1">
    <location>
        <begin position="51"/>
        <end position="232"/>
    </location>
</feature>
<protein>
    <recommendedName>
        <fullName evidence="1">Integrase catalytic domain-containing protein</fullName>
    </recommendedName>
</protein>
<accession>A0AAZ1XV74</accession>
<sequence>MNKLVLRLSEPPQVRGLHVQRRRVRASMLRINPGAAALRAVLRRPERRTYQVAGPNSLWHIDGNHKLIRWRIVIHGAIDGYSRLVVFLHASNNNRSSTVLSSFIRAVVSYGVPSRVRTDRGGENNAVCLMMNIFRGFDRGSALRGRSTHNQRIERLWGDLWRGMTNVYCDLFHHLEEEGIIDIDNEMHLWALHYIYLPRINRDLKDFTQQWNNHGLRTERHLSPLQIFVRGSLQQQGRASTAMQDIFQTRAAAAAGTIGGTADGSVTATESETTAAQGLGTDSGGGAHGTDELGLLVDWPERITVPDIEFTLDGPMMEQVVELFNPLTGTRGSHGIELISGLIYFLDSTYH</sequence>
<dbReference type="PANTHER" id="PTHR46791:SF5">
    <property type="entry name" value="CLR5 DOMAIN-CONTAINING PROTEIN-RELATED"/>
    <property type="match status" value="1"/>
</dbReference>
<dbReference type="Proteomes" id="UP000472276">
    <property type="component" value="Unassembled WGS sequence"/>
</dbReference>
<dbReference type="InterPro" id="IPR001584">
    <property type="entry name" value="Integrase_cat-core"/>
</dbReference>
<evidence type="ECO:0000313" key="3">
    <source>
        <dbReference type="Proteomes" id="UP000472276"/>
    </source>
</evidence>
<reference evidence="3" key="1">
    <citation type="submission" date="2020-03" db="EMBL/GenBank/DDBJ databases">
        <title>Evolution of repeat sequences and sex chromosomes of tilapia species revealed by chromosome-level genomes.</title>
        <authorList>
            <person name="Xu L."/>
            <person name="Tao W."/>
            <person name="Wang D."/>
            <person name="Zhou Q."/>
        </authorList>
    </citation>
    <scope>NUCLEOTIDE SEQUENCE [LARGE SCALE GENOMIC DNA]</scope>
    <source>
        <strain evidence="3">Israel</strain>
    </source>
</reference>
<dbReference type="PROSITE" id="PS50994">
    <property type="entry name" value="INTEGRASE"/>
    <property type="match status" value="1"/>
</dbReference>
<keyword evidence="3" id="KW-1185">Reference proteome</keyword>
<dbReference type="Gene3D" id="3.30.420.10">
    <property type="entry name" value="Ribonuclease H-like superfamily/Ribonuclease H"/>
    <property type="match status" value="1"/>
</dbReference>
<dbReference type="InterPro" id="IPR036397">
    <property type="entry name" value="RNaseH_sf"/>
</dbReference>
<name>A0AAZ1XV74_OREAU</name>
<dbReference type="GO" id="GO:0003676">
    <property type="term" value="F:nucleic acid binding"/>
    <property type="evidence" value="ECO:0007669"/>
    <property type="project" value="InterPro"/>
</dbReference>
<dbReference type="SUPFAM" id="SSF53098">
    <property type="entry name" value="Ribonuclease H-like"/>
    <property type="match status" value="1"/>
</dbReference>
<dbReference type="InterPro" id="IPR058913">
    <property type="entry name" value="Integrase_dom_put"/>
</dbReference>
<dbReference type="AlphaFoldDB" id="A0AAZ1XV74"/>
<dbReference type="Ensembl" id="ENSOABT00000064281.1">
    <property type="protein sequence ID" value="ENSOABP00000071468.1"/>
    <property type="gene ID" value="ENSOABG00000035418.1"/>
</dbReference>
<evidence type="ECO:0000259" key="1">
    <source>
        <dbReference type="PROSITE" id="PS50994"/>
    </source>
</evidence>
<reference evidence="2" key="3">
    <citation type="submission" date="2025-09" db="UniProtKB">
        <authorList>
            <consortium name="Ensembl"/>
        </authorList>
    </citation>
    <scope>IDENTIFICATION</scope>
</reference>
<dbReference type="GO" id="GO:0015074">
    <property type="term" value="P:DNA integration"/>
    <property type="evidence" value="ECO:0007669"/>
    <property type="project" value="InterPro"/>
</dbReference>
<proteinExistence type="predicted"/>
<dbReference type="InterPro" id="IPR012337">
    <property type="entry name" value="RNaseH-like_sf"/>
</dbReference>
<reference evidence="2" key="2">
    <citation type="submission" date="2025-08" db="UniProtKB">
        <authorList>
            <consortium name="Ensembl"/>
        </authorList>
    </citation>
    <scope>IDENTIFICATION</scope>
</reference>
<gene>
    <name evidence="2" type="primary">LOC120433791</name>
</gene>
<organism evidence="2 3">
    <name type="scientific">Oreochromis aureus</name>
    <name type="common">Israeli tilapia</name>
    <name type="synonym">Chromis aureus</name>
    <dbReference type="NCBI Taxonomy" id="47969"/>
    <lineage>
        <taxon>Eukaryota</taxon>
        <taxon>Metazoa</taxon>
        <taxon>Chordata</taxon>
        <taxon>Craniata</taxon>
        <taxon>Vertebrata</taxon>
        <taxon>Euteleostomi</taxon>
        <taxon>Actinopterygii</taxon>
        <taxon>Neopterygii</taxon>
        <taxon>Teleostei</taxon>
        <taxon>Neoteleostei</taxon>
        <taxon>Acanthomorphata</taxon>
        <taxon>Ovalentaria</taxon>
        <taxon>Cichlomorphae</taxon>
        <taxon>Cichliformes</taxon>
        <taxon>Cichlidae</taxon>
        <taxon>African cichlids</taxon>
        <taxon>Pseudocrenilabrinae</taxon>
        <taxon>Oreochromini</taxon>
        <taxon>Oreochromis</taxon>
    </lineage>
</organism>
<evidence type="ECO:0000313" key="2">
    <source>
        <dbReference type="Ensembl" id="ENSOABP00000071468.1"/>
    </source>
</evidence>
<dbReference type="PANTHER" id="PTHR46791">
    <property type="entry name" value="EXPRESSED PROTEIN"/>
    <property type="match status" value="1"/>
</dbReference>
<dbReference type="Pfam" id="PF24764">
    <property type="entry name" value="rva_4"/>
    <property type="match status" value="1"/>
</dbReference>